<feature type="compositionally biased region" description="Basic residues" evidence="1">
    <location>
        <begin position="27"/>
        <end position="54"/>
    </location>
</feature>
<proteinExistence type="predicted"/>
<protein>
    <submittedName>
        <fullName evidence="2">Uncharacterized protein</fullName>
    </submittedName>
</protein>
<evidence type="ECO:0000313" key="2">
    <source>
        <dbReference type="EMBL" id="SCM25762.1"/>
    </source>
</evidence>
<dbReference type="Proteomes" id="UP000219860">
    <property type="component" value="Chromosome 12"/>
</dbReference>
<evidence type="ECO:0000313" key="3">
    <source>
        <dbReference type="EMBL" id="SCO63913.1"/>
    </source>
</evidence>
<gene>
    <name evidence="2" type="ORF">PBNK65NY_000347800</name>
    <name evidence="3" type="ORF">PBSP11A_000348400</name>
</gene>
<reference evidence="4 5" key="1">
    <citation type="submission" date="2016-08" db="EMBL/GenBank/DDBJ databases">
        <authorList>
            <consortium name="Pathogen Informatics"/>
        </authorList>
    </citation>
    <scope>NUCLEOTIDE SEQUENCE [LARGE SCALE GENOMIC DNA]</scope>
    <source>
        <strain evidence="2 5">NK65 ny</strain>
        <strain evidence="3 4">SP11 Antwerpcl1</strain>
    </source>
</reference>
<accession>A0A1C6YR88</accession>
<evidence type="ECO:0000256" key="1">
    <source>
        <dbReference type="SAM" id="MobiDB-lite"/>
    </source>
</evidence>
<evidence type="ECO:0000313" key="4">
    <source>
        <dbReference type="Proteomes" id="UP000219860"/>
    </source>
</evidence>
<feature type="region of interest" description="Disordered" evidence="1">
    <location>
        <begin position="27"/>
        <end position="56"/>
    </location>
</feature>
<name>A0A1C6YR88_PLABE</name>
<dbReference type="Proteomes" id="UP000516480">
    <property type="component" value="Chromosome 12"/>
</dbReference>
<organism evidence="2 5">
    <name type="scientific">Plasmodium berghei</name>
    <dbReference type="NCBI Taxonomy" id="5821"/>
    <lineage>
        <taxon>Eukaryota</taxon>
        <taxon>Sar</taxon>
        <taxon>Alveolata</taxon>
        <taxon>Apicomplexa</taxon>
        <taxon>Aconoidasida</taxon>
        <taxon>Haemosporida</taxon>
        <taxon>Plasmodiidae</taxon>
        <taxon>Plasmodium</taxon>
        <taxon>Plasmodium (Vinckeia)</taxon>
    </lineage>
</organism>
<evidence type="ECO:0000313" key="5">
    <source>
        <dbReference type="Proteomes" id="UP000516480"/>
    </source>
</evidence>
<dbReference type="EMBL" id="LT608148">
    <property type="protein sequence ID" value="SCM25762.1"/>
    <property type="molecule type" value="Genomic_DNA"/>
</dbReference>
<sequence length="68" mass="8278">MQKSQEDQKMTIQKKLSLDLKLKHQKNLHRHQIQNQKKQTKKMNKIKTNKMKKKIPIENKNTWVSIQL</sequence>
<dbReference type="AlphaFoldDB" id="A0A1C6YR88"/>
<dbReference type="EMBL" id="LT608260">
    <property type="protein sequence ID" value="SCO63913.1"/>
    <property type="molecule type" value="Genomic_DNA"/>
</dbReference>